<evidence type="ECO:0000313" key="2">
    <source>
        <dbReference type="Proteomes" id="UP001152531"/>
    </source>
</evidence>
<evidence type="ECO:0000313" key="1">
    <source>
        <dbReference type="EMBL" id="CAH6721232.1"/>
    </source>
</evidence>
<protein>
    <submittedName>
        <fullName evidence="1">Uncharacterized protein</fullName>
    </submittedName>
</protein>
<comment type="caution">
    <text evidence="1">The sequence shown here is derived from an EMBL/GenBank/DDBJ whole genome shotgun (WGS) entry which is preliminary data.</text>
</comment>
<keyword evidence="2" id="KW-1185">Reference proteome</keyword>
<name>A0ACA9Y8L4_9ASCO</name>
<organism evidence="1 2">
    <name type="scientific">[Candida] jaroonii</name>
    <dbReference type="NCBI Taxonomy" id="467808"/>
    <lineage>
        <taxon>Eukaryota</taxon>
        <taxon>Fungi</taxon>
        <taxon>Dikarya</taxon>
        <taxon>Ascomycota</taxon>
        <taxon>Saccharomycotina</taxon>
        <taxon>Pichiomycetes</taxon>
        <taxon>Debaryomycetaceae</taxon>
        <taxon>Yamadazyma</taxon>
    </lineage>
</organism>
<dbReference type="EMBL" id="CALSDN010000005">
    <property type="protein sequence ID" value="CAH6721232.1"/>
    <property type="molecule type" value="Genomic_DNA"/>
</dbReference>
<proteinExistence type="predicted"/>
<accession>A0ACA9Y8L4</accession>
<reference evidence="1" key="1">
    <citation type="submission" date="2022-06" db="EMBL/GenBank/DDBJ databases">
        <authorList>
            <person name="Legras J.-L."/>
            <person name="Devillers H."/>
            <person name="Grondin C."/>
        </authorList>
    </citation>
    <scope>NUCLEOTIDE SEQUENCE</scope>
    <source>
        <strain evidence="1">CLIB 1444</strain>
    </source>
</reference>
<gene>
    <name evidence="1" type="ORF">CLIB1444_05S06502</name>
</gene>
<sequence length="807" mass="91799">MDIRTSSGSFETAALNLSYSSHSLAPSKSNELLLHSKSNLDLLEGEKELKPIFQHKRVVSNPFDVIYNSPDKKRLSNNTADTKRFSGISFKTPTIPFNPHVPFTPSTPHNLYNKDNRVVSDLPPTVTRIDQEGVSRSGSVISRTASLRNRYKLIQRNKMVNKKSLDIHSPSFDTESNFGSNYGSTYGSKAQPDHKDKYKYPKLRFLFPVKRKTSLKKNPAYRLLREARERRSKFKTEDELQEFLVMSNAEKIMKELIPPTMKLYDYSNIITRKPLLKKTSRVFQINDNNNFQIINPTIEKKTISGPFIDTLTKNGYNPFPQNDRKEFNLLDSIYNRYRQKAFSSNLKIPLKFTDYFPDELDSDLVSPFDIDNFNKKLLFEILLRRTLAAKIDYRLKQNGYTGKRTNRDKEDDSSSSSSDSSGNPDIRHSHIPELVNTDSDSENDNDSINTDDLMQQNASLFSGLLPSPQISYKSDMFGDFEFKPEFFKESEGGDLDSRYFKSENKSRRTASTNDLLNLVKHVTPRTPAEPVFPSSPGRGFRRDDKHQKRDDELAMLQQYTSFELKPINRSVETFSSSSGSERLSRTPPLELSRNHSLRSNLSRNQSLKSNTSTLLNHKRSATVGSSSSINLLALGVHTENKRNSNATSGSGSIDFDKTHRQSHSTSGTSILQDLEDLSSQLSTFIRDPKEPKFVHKNIITEDDPLFQQPMDINLSNQNVLETVKLSSSSLEKLNAEKLIAKKTIKPVYHPDIKSMQGSISETSHQSYYKPVNKNLEAINESESSPPENVLVRDDSISTTSIAKPYFY</sequence>
<dbReference type="Proteomes" id="UP001152531">
    <property type="component" value="Unassembled WGS sequence"/>
</dbReference>